<accession>A0A1H6XV13</accession>
<dbReference type="InterPro" id="IPR020043">
    <property type="entry name" value="Deacetylase_Atu3266-like"/>
</dbReference>
<dbReference type="OrthoDB" id="9775607at2"/>
<keyword evidence="3" id="KW-0732">Signal</keyword>
<keyword evidence="6" id="KW-1185">Reference proteome</keyword>
<evidence type="ECO:0000256" key="1">
    <source>
        <dbReference type="PIRSR" id="PIRSR039004-1"/>
    </source>
</evidence>
<feature type="binding site" description="via carbamate group" evidence="1">
    <location>
        <position position="186"/>
    </location>
    <ligand>
        <name>Zn(2+)</name>
        <dbReference type="ChEBI" id="CHEBI:29105"/>
        <label>1</label>
    </ligand>
</feature>
<dbReference type="Gene3D" id="2.30.40.10">
    <property type="entry name" value="Urease, subunit C, domain 1"/>
    <property type="match status" value="1"/>
</dbReference>
<feature type="binding site" evidence="1">
    <location>
        <position position="307"/>
    </location>
    <ligand>
        <name>Zn(2+)</name>
        <dbReference type="ChEBI" id="CHEBI:29105"/>
        <label>1</label>
    </ligand>
</feature>
<feature type="binding site" evidence="1">
    <location>
        <position position="241"/>
    </location>
    <ligand>
        <name>Zn(2+)</name>
        <dbReference type="ChEBI" id="CHEBI:29105"/>
        <label>2</label>
    </ligand>
</feature>
<dbReference type="InterPro" id="IPR032466">
    <property type="entry name" value="Metal_Hydrolase"/>
</dbReference>
<gene>
    <name evidence="5" type="ORF">SAMN05192553_10340</name>
</gene>
<evidence type="ECO:0000313" key="6">
    <source>
        <dbReference type="Proteomes" id="UP000199403"/>
    </source>
</evidence>
<dbReference type="PANTHER" id="PTHR42717">
    <property type="entry name" value="DIHYDROOROTASE-RELATED"/>
    <property type="match status" value="1"/>
</dbReference>
<organism evidence="5 6">
    <name type="scientific">Cyclobacterium xiamenense</name>
    <dbReference type="NCBI Taxonomy" id="1297121"/>
    <lineage>
        <taxon>Bacteria</taxon>
        <taxon>Pseudomonadati</taxon>
        <taxon>Bacteroidota</taxon>
        <taxon>Cytophagia</taxon>
        <taxon>Cytophagales</taxon>
        <taxon>Cyclobacteriaceae</taxon>
        <taxon>Cyclobacterium</taxon>
    </lineage>
</organism>
<dbReference type="AlphaFoldDB" id="A0A1H6XV13"/>
<protein>
    <submittedName>
        <fullName evidence="5">Dihydroorotase</fullName>
    </submittedName>
</protein>
<dbReference type="InterPro" id="IPR011059">
    <property type="entry name" value="Metal-dep_hydrolase_composite"/>
</dbReference>
<dbReference type="EMBL" id="FNZH01000003">
    <property type="protein sequence ID" value="SEJ28732.1"/>
    <property type="molecule type" value="Genomic_DNA"/>
</dbReference>
<dbReference type="GO" id="GO:0019213">
    <property type="term" value="F:deacetylase activity"/>
    <property type="evidence" value="ECO:0007669"/>
    <property type="project" value="InterPro"/>
</dbReference>
<dbReference type="RefSeq" id="WP_092172956.1">
    <property type="nucleotide sequence ID" value="NZ_FNZH01000003.1"/>
</dbReference>
<proteinExistence type="predicted"/>
<feature type="modified residue" description="N6-carboxylysine" evidence="2">
    <location>
        <position position="186"/>
    </location>
</feature>
<name>A0A1H6XV13_9BACT</name>
<evidence type="ECO:0000313" key="5">
    <source>
        <dbReference type="EMBL" id="SEJ28732.1"/>
    </source>
</evidence>
<dbReference type="SUPFAM" id="SSF51338">
    <property type="entry name" value="Composite domain of metallo-dependent hydrolases"/>
    <property type="match status" value="1"/>
</dbReference>
<keyword evidence="1" id="KW-0862">Zinc</keyword>
<evidence type="ECO:0000259" key="4">
    <source>
        <dbReference type="Pfam" id="PF01979"/>
    </source>
</evidence>
<feature type="binding site" evidence="1">
    <location>
        <position position="85"/>
    </location>
    <ligand>
        <name>Zn(2+)</name>
        <dbReference type="ChEBI" id="CHEBI:29105"/>
        <label>1</label>
    </ligand>
</feature>
<keyword evidence="1" id="KW-0479">Metal-binding</keyword>
<dbReference type="Proteomes" id="UP000199403">
    <property type="component" value="Unassembled WGS sequence"/>
</dbReference>
<feature type="binding site" description="via carbamate group" evidence="1">
    <location>
        <position position="186"/>
    </location>
    <ligand>
        <name>Zn(2+)</name>
        <dbReference type="ChEBI" id="CHEBI:29105"/>
        <label>2</label>
    </ligand>
</feature>
<evidence type="ECO:0000256" key="2">
    <source>
        <dbReference type="PIRSR" id="PIRSR039004-2"/>
    </source>
</evidence>
<feature type="binding site" evidence="1">
    <location>
        <position position="83"/>
    </location>
    <ligand>
        <name>Zn(2+)</name>
        <dbReference type="ChEBI" id="CHEBI:29105"/>
        <label>1</label>
    </ligand>
</feature>
<dbReference type="InterPro" id="IPR006680">
    <property type="entry name" value="Amidohydro-rel"/>
</dbReference>
<dbReference type="SUPFAM" id="SSF51556">
    <property type="entry name" value="Metallo-dependent hydrolases"/>
    <property type="match status" value="1"/>
</dbReference>
<reference evidence="6" key="1">
    <citation type="submission" date="2016-10" db="EMBL/GenBank/DDBJ databases">
        <authorList>
            <person name="Varghese N."/>
            <person name="Submissions S."/>
        </authorList>
    </citation>
    <scope>NUCLEOTIDE SEQUENCE [LARGE SCALE GENOMIC DNA]</scope>
    <source>
        <strain evidence="6">IBRC-M 10761</strain>
    </source>
</reference>
<dbReference type="NCBIfam" id="NF006689">
    <property type="entry name" value="PRK09237.1"/>
    <property type="match status" value="1"/>
</dbReference>
<sequence>MKRFPLSFAIFLCSLLVLQAQEFDILIRNGHVIDPKNQRDEVLDIAIKDKKIARVAKDIDASAAKKTIDATGMIVSPGLIDIHGHHFFGTVPHRYLSNSYSALPPDGFTFRAGVTTVADAGGAGWKNFRTFKEQVIDRSRTRVLAFINIVGDGMSGVVPNEQDQSDMDPKMTAMVARQFPEIIGVKIAHFRGHEWAPYHKAAEAGRSAGIPVMVDLGGADPALPLSTLFLEILQPGDILTHMYGRNYSGHGPKEAVLDENGTVRPHWKEAREKGLIFDVGHGGGSFYYDIAVPATQQGFWPNTISTDLHTGSMNGGMKDMLNVVSKMMNLGMSLQEAIAASTWKPAQVIQREELGHLSEGAEADIAVFSLHTGAYGFLDSSGAAATGTQKLEAELTLRAGAIVWDLNGLGSKAWND</sequence>
<feature type="signal peptide" evidence="3">
    <location>
        <begin position="1"/>
        <end position="20"/>
    </location>
</feature>
<dbReference type="STRING" id="1416801.SAMN05192553_10340"/>
<dbReference type="PIRSF" id="PIRSF039004">
    <property type="entry name" value="ADE_EF_0837"/>
    <property type="match status" value="1"/>
</dbReference>
<dbReference type="Gene3D" id="3.20.20.140">
    <property type="entry name" value="Metal-dependent hydrolases"/>
    <property type="match status" value="1"/>
</dbReference>
<feature type="domain" description="Amidohydrolase-related" evidence="4">
    <location>
        <begin position="303"/>
        <end position="372"/>
    </location>
</feature>
<dbReference type="GO" id="GO:0046872">
    <property type="term" value="F:metal ion binding"/>
    <property type="evidence" value="ECO:0007669"/>
    <property type="project" value="UniProtKB-KW"/>
</dbReference>
<dbReference type="Pfam" id="PF01979">
    <property type="entry name" value="Amidohydro_1"/>
    <property type="match status" value="1"/>
</dbReference>
<dbReference type="PANTHER" id="PTHR42717:SF1">
    <property type="entry name" value="IMIDAZOLONEPROPIONASE AND RELATED AMIDOHYDROLASES"/>
    <property type="match status" value="1"/>
</dbReference>
<evidence type="ECO:0000256" key="3">
    <source>
        <dbReference type="SAM" id="SignalP"/>
    </source>
</evidence>
<dbReference type="GO" id="GO:0016810">
    <property type="term" value="F:hydrolase activity, acting on carbon-nitrogen (but not peptide) bonds"/>
    <property type="evidence" value="ECO:0007669"/>
    <property type="project" value="InterPro"/>
</dbReference>
<feature type="chain" id="PRO_5011576427" evidence="3">
    <location>
        <begin position="21"/>
        <end position="416"/>
    </location>
</feature>